<organism evidence="2 3">
    <name type="scientific">Pleuronectes platessa</name>
    <name type="common">European plaice</name>
    <dbReference type="NCBI Taxonomy" id="8262"/>
    <lineage>
        <taxon>Eukaryota</taxon>
        <taxon>Metazoa</taxon>
        <taxon>Chordata</taxon>
        <taxon>Craniata</taxon>
        <taxon>Vertebrata</taxon>
        <taxon>Euteleostomi</taxon>
        <taxon>Actinopterygii</taxon>
        <taxon>Neopterygii</taxon>
        <taxon>Teleostei</taxon>
        <taxon>Neoteleostei</taxon>
        <taxon>Acanthomorphata</taxon>
        <taxon>Carangaria</taxon>
        <taxon>Pleuronectiformes</taxon>
        <taxon>Pleuronectoidei</taxon>
        <taxon>Pleuronectidae</taxon>
        <taxon>Pleuronectes</taxon>
    </lineage>
</organism>
<evidence type="ECO:0000313" key="2">
    <source>
        <dbReference type="EMBL" id="CAB1437806.1"/>
    </source>
</evidence>
<dbReference type="EMBL" id="CADEAL010002073">
    <property type="protein sequence ID" value="CAB1437806.1"/>
    <property type="molecule type" value="Genomic_DNA"/>
</dbReference>
<keyword evidence="3" id="KW-1185">Reference proteome</keyword>
<feature type="region of interest" description="Disordered" evidence="1">
    <location>
        <begin position="43"/>
        <end position="94"/>
    </location>
</feature>
<proteinExistence type="predicted"/>
<feature type="non-terminal residue" evidence="2">
    <location>
        <position position="123"/>
    </location>
</feature>
<protein>
    <submittedName>
        <fullName evidence="2">Uncharacterized protein</fullName>
    </submittedName>
</protein>
<evidence type="ECO:0000256" key="1">
    <source>
        <dbReference type="SAM" id="MobiDB-lite"/>
    </source>
</evidence>
<evidence type="ECO:0000313" key="3">
    <source>
        <dbReference type="Proteomes" id="UP001153269"/>
    </source>
</evidence>
<gene>
    <name evidence="2" type="ORF">PLEPLA_LOCUS25811</name>
</gene>
<comment type="caution">
    <text evidence="2">The sequence shown here is derived from an EMBL/GenBank/DDBJ whole genome shotgun (WGS) entry which is preliminary data.</text>
</comment>
<dbReference type="Proteomes" id="UP001153269">
    <property type="component" value="Unassembled WGS sequence"/>
</dbReference>
<sequence length="123" mass="13604">ALVVHRDSANCNRKILPSPDISFSLRALPPKLQNPPIWYAPSVRCQHHHHQQRATEKKQGTATVMRKPDSEEEDAGKQSPTATEDGEGDGPVDCGLEDALAVVVSSLDDYRGQFLSYNYCEQS</sequence>
<name>A0A9N7YS99_PLEPL</name>
<accession>A0A9N7YS99</accession>
<reference evidence="2" key="1">
    <citation type="submission" date="2020-03" db="EMBL/GenBank/DDBJ databases">
        <authorList>
            <person name="Weist P."/>
        </authorList>
    </citation>
    <scope>NUCLEOTIDE SEQUENCE</scope>
</reference>
<dbReference type="AlphaFoldDB" id="A0A9N7YS99"/>